<keyword evidence="3" id="KW-1185">Reference proteome</keyword>
<protein>
    <submittedName>
        <fullName evidence="2">Uncharacterized protein</fullName>
    </submittedName>
</protein>
<dbReference type="Proteomes" id="UP000324222">
    <property type="component" value="Unassembled WGS sequence"/>
</dbReference>
<comment type="caution">
    <text evidence="2">The sequence shown here is derived from an EMBL/GenBank/DDBJ whole genome shotgun (WGS) entry which is preliminary data.</text>
</comment>
<sequence length="30" mass="3297">MEPKRRDSHGVTSCNHSEPAATHIPEPALQ</sequence>
<reference evidence="2 3" key="1">
    <citation type="submission" date="2019-05" db="EMBL/GenBank/DDBJ databases">
        <title>Another draft genome of Portunus trituberculatus and its Hox gene families provides insights of decapod evolution.</title>
        <authorList>
            <person name="Jeong J.-H."/>
            <person name="Song I."/>
            <person name="Kim S."/>
            <person name="Choi T."/>
            <person name="Kim D."/>
            <person name="Ryu S."/>
            <person name="Kim W."/>
        </authorList>
    </citation>
    <scope>NUCLEOTIDE SEQUENCE [LARGE SCALE GENOMIC DNA]</scope>
    <source>
        <tissue evidence="2">Muscle</tissue>
    </source>
</reference>
<dbReference type="AlphaFoldDB" id="A0A5B7GYU2"/>
<feature type="region of interest" description="Disordered" evidence="1">
    <location>
        <begin position="1"/>
        <end position="30"/>
    </location>
</feature>
<evidence type="ECO:0000256" key="1">
    <source>
        <dbReference type="SAM" id="MobiDB-lite"/>
    </source>
</evidence>
<dbReference type="EMBL" id="VSRR010019825">
    <property type="protein sequence ID" value="MPC62575.1"/>
    <property type="molecule type" value="Genomic_DNA"/>
</dbReference>
<evidence type="ECO:0000313" key="3">
    <source>
        <dbReference type="Proteomes" id="UP000324222"/>
    </source>
</evidence>
<name>A0A5B7GYU2_PORTR</name>
<gene>
    <name evidence="2" type="ORF">E2C01_056661</name>
</gene>
<organism evidence="2 3">
    <name type="scientific">Portunus trituberculatus</name>
    <name type="common">Swimming crab</name>
    <name type="synonym">Neptunus trituberculatus</name>
    <dbReference type="NCBI Taxonomy" id="210409"/>
    <lineage>
        <taxon>Eukaryota</taxon>
        <taxon>Metazoa</taxon>
        <taxon>Ecdysozoa</taxon>
        <taxon>Arthropoda</taxon>
        <taxon>Crustacea</taxon>
        <taxon>Multicrustacea</taxon>
        <taxon>Malacostraca</taxon>
        <taxon>Eumalacostraca</taxon>
        <taxon>Eucarida</taxon>
        <taxon>Decapoda</taxon>
        <taxon>Pleocyemata</taxon>
        <taxon>Brachyura</taxon>
        <taxon>Eubrachyura</taxon>
        <taxon>Portunoidea</taxon>
        <taxon>Portunidae</taxon>
        <taxon>Portuninae</taxon>
        <taxon>Portunus</taxon>
    </lineage>
</organism>
<accession>A0A5B7GYU2</accession>
<evidence type="ECO:0000313" key="2">
    <source>
        <dbReference type="EMBL" id="MPC62575.1"/>
    </source>
</evidence>
<proteinExistence type="predicted"/>